<proteinExistence type="predicted"/>
<dbReference type="Proteomes" id="UP001344447">
    <property type="component" value="Unassembled WGS sequence"/>
</dbReference>
<dbReference type="EMBL" id="JAVFKY010000001">
    <property type="protein sequence ID" value="KAK5584815.1"/>
    <property type="molecule type" value="Genomic_DNA"/>
</dbReference>
<accession>A0AAN7UC07</accession>
<sequence>MVNIKYNNLYYKKIEFDYFSNVKPDLVEKENKNGGENEYFYYKKKNGGNKQIKITDINDKHHYPSISKPQRFNYYKIVSDVLQFIFENSEQVPNCFSSIADYPEPVLDDRSNVIIYHLEPVIDDKRNVFSEQGAKDRDVLPLISDCAEHGDKNDNQLNVYHPAPVIDDKTNLFSEQAAKDRCSLSLIADSSEHGDKNDCQLNLYLPEPVTADKNEPLNAPHGLEVEVTNNFSRFDTNKNLKMDVKSRKAFVFGCPGNGVDKLDDVKNNLESVNVAFKNCGFKTSTSLIYSKDVFFQRLEEFLQGFSGEITDIIFFYSGHGSLDNRNHQILWVNQNQCIEIVEIVDTIRKHERNKREENVNKLIDRFSDSYPGVDFFKNMQKGVGKVGLDEKIQSVINYFIENKRESEVLDFSVESKQLMTEEIYRILFILDCCRSQDDINKKMGTELIPRGVDIIYSCKLFCESKSGLFLSALPHFLSSSIIKGINNKEEENTEELMKRLGSSDYISGCKSHFNIVNLNYINSHVNEIQRELLTITELIEWDEGPSITTVIKSKFEKIAGTLSKLKYLIK</sequence>
<evidence type="ECO:0000313" key="2">
    <source>
        <dbReference type="Proteomes" id="UP001344447"/>
    </source>
</evidence>
<dbReference type="AlphaFoldDB" id="A0AAN7UC07"/>
<evidence type="ECO:0000313" key="1">
    <source>
        <dbReference type="EMBL" id="KAK5584815.1"/>
    </source>
</evidence>
<keyword evidence="2" id="KW-1185">Reference proteome</keyword>
<protein>
    <submittedName>
        <fullName evidence="1">Uncharacterized protein</fullName>
    </submittedName>
</protein>
<comment type="caution">
    <text evidence="1">The sequence shown here is derived from an EMBL/GenBank/DDBJ whole genome shotgun (WGS) entry which is preliminary data.</text>
</comment>
<reference evidence="1 2" key="1">
    <citation type="submission" date="2023-11" db="EMBL/GenBank/DDBJ databases">
        <title>Dfirmibasis_genome.</title>
        <authorList>
            <person name="Edelbroek B."/>
            <person name="Kjellin J."/>
            <person name="Jerlstrom-Hultqvist J."/>
            <person name="Soderbom F."/>
        </authorList>
    </citation>
    <scope>NUCLEOTIDE SEQUENCE [LARGE SCALE GENOMIC DNA]</scope>
    <source>
        <strain evidence="1 2">TNS-C-14</strain>
    </source>
</reference>
<organism evidence="1 2">
    <name type="scientific">Dictyostelium firmibasis</name>
    <dbReference type="NCBI Taxonomy" id="79012"/>
    <lineage>
        <taxon>Eukaryota</taxon>
        <taxon>Amoebozoa</taxon>
        <taxon>Evosea</taxon>
        <taxon>Eumycetozoa</taxon>
        <taxon>Dictyostelia</taxon>
        <taxon>Dictyosteliales</taxon>
        <taxon>Dictyosteliaceae</taxon>
        <taxon>Dictyostelium</taxon>
    </lineage>
</organism>
<gene>
    <name evidence="1" type="ORF">RB653_006432</name>
</gene>
<name>A0AAN7UC07_9MYCE</name>